<organism evidence="3 4">
    <name type="scientific">Exidia glandulosa HHB12029</name>
    <dbReference type="NCBI Taxonomy" id="1314781"/>
    <lineage>
        <taxon>Eukaryota</taxon>
        <taxon>Fungi</taxon>
        <taxon>Dikarya</taxon>
        <taxon>Basidiomycota</taxon>
        <taxon>Agaricomycotina</taxon>
        <taxon>Agaricomycetes</taxon>
        <taxon>Auriculariales</taxon>
        <taxon>Exidiaceae</taxon>
        <taxon>Exidia</taxon>
    </lineage>
</organism>
<proteinExistence type="predicted"/>
<feature type="region of interest" description="Disordered" evidence="1">
    <location>
        <begin position="458"/>
        <end position="565"/>
    </location>
</feature>
<evidence type="ECO:0000256" key="2">
    <source>
        <dbReference type="SAM" id="SignalP"/>
    </source>
</evidence>
<keyword evidence="4" id="KW-1185">Reference proteome</keyword>
<gene>
    <name evidence="3" type="ORF">EXIGLDRAFT_717619</name>
</gene>
<feature type="compositionally biased region" description="Basic residues" evidence="1">
    <location>
        <begin position="508"/>
        <end position="549"/>
    </location>
</feature>
<feature type="chain" id="PRO_5007859130" evidence="2">
    <location>
        <begin position="20"/>
        <end position="565"/>
    </location>
</feature>
<evidence type="ECO:0000313" key="4">
    <source>
        <dbReference type="Proteomes" id="UP000077266"/>
    </source>
</evidence>
<feature type="signal peptide" evidence="2">
    <location>
        <begin position="1"/>
        <end position="19"/>
    </location>
</feature>
<keyword evidence="2" id="KW-0732">Signal</keyword>
<evidence type="ECO:0000313" key="3">
    <source>
        <dbReference type="EMBL" id="KZV93085.1"/>
    </source>
</evidence>
<dbReference type="Proteomes" id="UP000077266">
    <property type="component" value="Unassembled WGS sequence"/>
</dbReference>
<protein>
    <submittedName>
        <fullName evidence="3">Uncharacterized protein</fullName>
    </submittedName>
</protein>
<dbReference type="AlphaFoldDB" id="A0A165I9F5"/>
<dbReference type="InParanoid" id="A0A165I9F5"/>
<reference evidence="3 4" key="1">
    <citation type="journal article" date="2016" name="Mol. Biol. Evol.">
        <title>Comparative Genomics of Early-Diverging Mushroom-Forming Fungi Provides Insights into the Origins of Lignocellulose Decay Capabilities.</title>
        <authorList>
            <person name="Nagy L.G."/>
            <person name="Riley R."/>
            <person name="Tritt A."/>
            <person name="Adam C."/>
            <person name="Daum C."/>
            <person name="Floudas D."/>
            <person name="Sun H."/>
            <person name="Yadav J.S."/>
            <person name="Pangilinan J."/>
            <person name="Larsson K.H."/>
            <person name="Matsuura K."/>
            <person name="Barry K."/>
            <person name="Labutti K."/>
            <person name="Kuo R."/>
            <person name="Ohm R.A."/>
            <person name="Bhattacharya S.S."/>
            <person name="Shirouzu T."/>
            <person name="Yoshinaga Y."/>
            <person name="Martin F.M."/>
            <person name="Grigoriev I.V."/>
            <person name="Hibbett D.S."/>
        </authorList>
    </citation>
    <scope>NUCLEOTIDE SEQUENCE [LARGE SCALE GENOMIC DNA]</scope>
    <source>
        <strain evidence="3 4">HHB12029</strain>
    </source>
</reference>
<evidence type="ECO:0000256" key="1">
    <source>
        <dbReference type="SAM" id="MobiDB-lite"/>
    </source>
</evidence>
<accession>A0A165I9F5</accession>
<name>A0A165I9F5_EXIGL</name>
<dbReference type="EMBL" id="KV425996">
    <property type="protein sequence ID" value="KZV93085.1"/>
    <property type="molecule type" value="Genomic_DNA"/>
</dbReference>
<sequence length="565" mass="61471">MFVFQAVLVALGLVQVGFATPIPARFDKLQLHSYIAWHEREGTPYTTETHHAEQLRRRAEAWSATHPGLQDAIDAAVRASAGKTHYFWSGRTLPALSDDDWVFEPAQKIAKQRGGTTLEITLDDGHVDMPIPRGPDKDAKTIWQYASDAYAGASKGDVYFLKGEVLRGGSVWEVHEYPRLKKNPAVKRVFQILLHKNSQDPPVQIFPEPKGCDGVTFIDKQIDCPAAAKLYYGSIQAPAVSAKTNIATETTVKVSGANVPGVVRDCTELVTADMVSELFRTSGVCEAATAKGNGGKVMSEVKKLIDSATNRNYVQRRGLFKVKQRVLDTPIMPALIKTLLDSLVAIDYYQKTGPSTNAMVSQIDKMVQTATGKSPGLTAAWNKRTANLESTKAKLLIELKKQIAQKEKEAKEVAARQAACSGAPKPAGGAGGATKPRMVRRAFSMFSRLPLSSLERRVPHAAPRSGANAPPAPSCPLPGAKPKTVIPRSQMKTKPAPSKTPKVAANPKPKKLTPKKVVKRPANRPRRQPGKQAAPKKRVTPKKVPRKVPKPADKSKGKARGRARR</sequence>
<dbReference type="OrthoDB" id="2819201at2759"/>